<comment type="caution">
    <text evidence="2">The sequence shown here is derived from an EMBL/GenBank/DDBJ whole genome shotgun (WGS) entry which is preliminary data.</text>
</comment>
<evidence type="ECO:0000259" key="1">
    <source>
        <dbReference type="PROSITE" id="PS51750"/>
    </source>
</evidence>
<dbReference type="PANTHER" id="PTHR36180">
    <property type="entry name" value="DNA-BINDING PROTEIN-RELATED-RELATED"/>
    <property type="match status" value="1"/>
</dbReference>
<reference evidence="2 3" key="1">
    <citation type="journal article" date="2003" name="Int. J. Syst. Evol. Microbiol.">
        <title>Halobacillus salinus sp. nov., isolated from a salt lake on the coast of the East Sea in Korea.</title>
        <authorList>
            <person name="Yoon J.H."/>
            <person name="Kang K.H."/>
            <person name="Park Y.H."/>
        </authorList>
    </citation>
    <scope>NUCLEOTIDE SEQUENCE [LARGE SCALE GENOMIC DNA]</scope>
    <source>
        <strain evidence="2 3">HSL-3</strain>
    </source>
</reference>
<proteinExistence type="predicted"/>
<dbReference type="EMBL" id="SRJC01000001">
    <property type="protein sequence ID" value="TGB04710.1"/>
    <property type="molecule type" value="Genomic_DNA"/>
</dbReference>
<dbReference type="Proteomes" id="UP000297982">
    <property type="component" value="Unassembled WGS sequence"/>
</dbReference>
<dbReference type="AlphaFoldDB" id="A0A4Z0H3M9"/>
<dbReference type="RefSeq" id="WP_135327066.1">
    <property type="nucleotide sequence ID" value="NZ_SRJC01000001.1"/>
</dbReference>
<name>A0A4Z0H3M9_9BACI</name>
<accession>A0A4Z0H3M9</accession>
<dbReference type="PANTHER" id="PTHR36180:SF2">
    <property type="entry name" value="BRO FAMILY PROTEIN"/>
    <property type="match status" value="1"/>
</dbReference>
<organism evidence="2 3">
    <name type="scientific">Halobacillus salinus</name>
    <dbReference type="NCBI Taxonomy" id="192814"/>
    <lineage>
        <taxon>Bacteria</taxon>
        <taxon>Bacillati</taxon>
        <taxon>Bacillota</taxon>
        <taxon>Bacilli</taxon>
        <taxon>Bacillales</taxon>
        <taxon>Bacillaceae</taxon>
        <taxon>Halobacillus</taxon>
    </lineage>
</organism>
<dbReference type="PROSITE" id="PS51750">
    <property type="entry name" value="BRO_N"/>
    <property type="match status" value="1"/>
</dbReference>
<protein>
    <submittedName>
        <fullName evidence="2">Toxin-antitoxin system, toxin component, Bro family protein</fullName>
    </submittedName>
</protein>
<dbReference type="Pfam" id="PF02498">
    <property type="entry name" value="Bro-N"/>
    <property type="match status" value="1"/>
</dbReference>
<dbReference type="InterPro" id="IPR003497">
    <property type="entry name" value="BRO_N_domain"/>
</dbReference>
<sequence>MNELQKVFNYQDKKVRTVIMEQAVWFVAADVCDVLEIKNSHDAVIRLDEDEKATSVIPTQFGKKQMNLVNESGLYSLIFKSRKKEAKAFKKWVTYEVLPSIRQSGNYSLQVPQTFSEALRIAANLQEEAERNQPKVEAHDRFISAENHQSIAIVARALGIGRNKLFMYLKQKKILMSNNTPYQTYLDRGYFVVKEKSIQMGDKVMNKPQTYVTPKGVDYLDKLLNEAG</sequence>
<dbReference type="SMART" id="SM01040">
    <property type="entry name" value="Bro-N"/>
    <property type="match status" value="1"/>
</dbReference>
<evidence type="ECO:0000313" key="2">
    <source>
        <dbReference type="EMBL" id="TGB04710.1"/>
    </source>
</evidence>
<dbReference type="Pfam" id="PF03374">
    <property type="entry name" value="ANT"/>
    <property type="match status" value="1"/>
</dbReference>
<gene>
    <name evidence="2" type="ORF">E4663_06890</name>
</gene>
<evidence type="ECO:0000313" key="3">
    <source>
        <dbReference type="Proteomes" id="UP000297982"/>
    </source>
</evidence>
<dbReference type="InterPro" id="IPR005039">
    <property type="entry name" value="Ant_C"/>
</dbReference>
<keyword evidence="3" id="KW-1185">Reference proteome</keyword>
<dbReference type="GO" id="GO:0003677">
    <property type="term" value="F:DNA binding"/>
    <property type="evidence" value="ECO:0007669"/>
    <property type="project" value="InterPro"/>
</dbReference>
<feature type="domain" description="Bro-N" evidence="1">
    <location>
        <begin position="1"/>
        <end position="105"/>
    </location>
</feature>